<protein>
    <recommendedName>
        <fullName evidence="3">Cysteine-rich CPCC</fullName>
    </recommendedName>
</protein>
<dbReference type="AlphaFoldDB" id="A0A239RHG7"/>
<dbReference type="RefSeq" id="WP_094141278.1">
    <property type="nucleotide sequence ID" value="NZ_FZRA01000012.1"/>
</dbReference>
<dbReference type="Proteomes" id="UP000214649">
    <property type="component" value="Unassembled WGS sequence"/>
</dbReference>
<organism evidence="1 2">
    <name type="scientific">Streptococcus equinus</name>
    <name type="common">Streptococcus bovis</name>
    <dbReference type="NCBI Taxonomy" id="1335"/>
    <lineage>
        <taxon>Bacteria</taxon>
        <taxon>Bacillati</taxon>
        <taxon>Bacillota</taxon>
        <taxon>Bacilli</taxon>
        <taxon>Lactobacillales</taxon>
        <taxon>Streptococcaceae</taxon>
        <taxon>Streptococcus</taxon>
    </lineage>
</organism>
<evidence type="ECO:0000313" key="1">
    <source>
        <dbReference type="EMBL" id="SNU09796.1"/>
    </source>
</evidence>
<evidence type="ECO:0008006" key="3">
    <source>
        <dbReference type="Google" id="ProtNLM"/>
    </source>
</evidence>
<reference evidence="1 2" key="1">
    <citation type="submission" date="2017-07" db="EMBL/GenBank/DDBJ databases">
        <authorList>
            <person name="Sun Z.S."/>
            <person name="Albrecht U."/>
            <person name="Echele G."/>
            <person name="Lee C.C."/>
        </authorList>
    </citation>
    <scope>NUCLEOTIDE SEQUENCE [LARGE SCALE GENOMIC DNA]</scope>
    <source>
        <strain evidence="1 2">AR3</strain>
    </source>
</reference>
<dbReference type="EMBL" id="FZRA01000012">
    <property type="protein sequence ID" value="SNU09796.1"/>
    <property type="molecule type" value="Genomic_DNA"/>
</dbReference>
<evidence type="ECO:0000313" key="2">
    <source>
        <dbReference type="Proteomes" id="UP000214649"/>
    </source>
</evidence>
<proteinExistence type="predicted"/>
<accession>A0A239RHG7</accession>
<sequence>MKTTTEIIMVDGEECIHCPVCGRLVQLFDVCECNWENTGETNIDGGPNKMTLAEAKEAYAKGLEIY</sequence>
<name>A0A239RHG7_STREI</name>
<gene>
    <name evidence="1" type="ORF">SAMN05216470_2023</name>
</gene>